<dbReference type="VEuPathDB" id="FungiDB:AAP_03300"/>
<dbReference type="EMBL" id="AZGZ01000013">
    <property type="protein sequence ID" value="KZZ91594.1"/>
    <property type="molecule type" value="Genomic_DNA"/>
</dbReference>
<evidence type="ECO:0000313" key="2">
    <source>
        <dbReference type="Proteomes" id="UP000242877"/>
    </source>
</evidence>
<name>A0A167YPD3_9EURO</name>
<dbReference type="AlphaFoldDB" id="A0A167YPD3"/>
<evidence type="ECO:0000313" key="1">
    <source>
        <dbReference type="EMBL" id="KZZ91594.1"/>
    </source>
</evidence>
<protein>
    <submittedName>
        <fullName evidence="1">Uncharacterized protein</fullName>
    </submittedName>
</protein>
<accession>A0A167YPD3</accession>
<proteinExistence type="predicted"/>
<reference evidence="1 2" key="1">
    <citation type="journal article" date="2016" name="Genome Biol. Evol.">
        <title>Divergent and convergent evolution of fungal pathogenicity.</title>
        <authorList>
            <person name="Shang Y."/>
            <person name="Xiao G."/>
            <person name="Zheng P."/>
            <person name="Cen K."/>
            <person name="Zhan S."/>
            <person name="Wang C."/>
        </authorList>
    </citation>
    <scope>NUCLEOTIDE SEQUENCE [LARGE SCALE GENOMIC DNA]</scope>
    <source>
        <strain evidence="1 2">ARSEF 7405</strain>
    </source>
</reference>
<gene>
    <name evidence="1" type="ORF">AAP_03300</name>
</gene>
<organism evidence="1 2">
    <name type="scientific">Ascosphaera apis ARSEF 7405</name>
    <dbReference type="NCBI Taxonomy" id="392613"/>
    <lineage>
        <taxon>Eukaryota</taxon>
        <taxon>Fungi</taxon>
        <taxon>Dikarya</taxon>
        <taxon>Ascomycota</taxon>
        <taxon>Pezizomycotina</taxon>
        <taxon>Eurotiomycetes</taxon>
        <taxon>Eurotiomycetidae</taxon>
        <taxon>Onygenales</taxon>
        <taxon>Ascosphaeraceae</taxon>
        <taxon>Ascosphaera</taxon>
    </lineage>
</organism>
<dbReference type="Proteomes" id="UP000242877">
    <property type="component" value="Unassembled WGS sequence"/>
</dbReference>
<keyword evidence="2" id="KW-1185">Reference proteome</keyword>
<comment type="caution">
    <text evidence="1">The sequence shown here is derived from an EMBL/GenBank/DDBJ whole genome shotgun (WGS) entry which is preliminary data.</text>
</comment>
<sequence length="169" mass="19302">MTRDIPDSVYITLNTPSYEVSYYISIDDDEWAKVIVEQTWEKDMLCSEQEVNVSCEMPHNDKHNPDPSILAHISGKNMDVPCEQCQAWEYNAGGWFSQCRLNAVYPESTTCTSCAYGGRECSFKNDHELEKKCFSRDVRTKMSHVLIADATNQFADLILNCDHKASENN</sequence>